<keyword evidence="2" id="KW-1185">Reference proteome</keyword>
<gene>
    <name evidence="1" type="ORF">MO867_00090</name>
</gene>
<reference evidence="1" key="1">
    <citation type="journal article" date="2022" name="Arch. Microbiol.">
        <title>Microbulbifer okhotskensis sp. nov., isolated from a deep bottom sediment of the Okhotsk Sea.</title>
        <authorList>
            <person name="Romanenko L."/>
            <person name="Kurilenko V."/>
            <person name="Otstavnykh N."/>
            <person name="Velansky P."/>
            <person name="Isaeva M."/>
            <person name="Mikhailov V."/>
        </authorList>
    </citation>
    <scope>NUCLEOTIDE SEQUENCE</scope>
    <source>
        <strain evidence="1">OS29</strain>
    </source>
</reference>
<accession>A0A9X2EN91</accession>
<dbReference type="Proteomes" id="UP001139028">
    <property type="component" value="Unassembled WGS sequence"/>
</dbReference>
<dbReference type="AlphaFoldDB" id="A0A9X2EN91"/>
<sequence length="71" mass="7331">MRGDVGLVVSAARNGLGAGWGARVSPQFEVPTWRLVSSAGGIVGEGISSMPGRDTRTGRATTSSYFYLKGA</sequence>
<dbReference type="RefSeq" id="WP_252463894.1">
    <property type="nucleotide sequence ID" value="NZ_JALBWM010000001.1"/>
</dbReference>
<comment type="caution">
    <text evidence="1">The sequence shown here is derived from an EMBL/GenBank/DDBJ whole genome shotgun (WGS) entry which is preliminary data.</text>
</comment>
<dbReference type="EMBL" id="JALBWM010000001">
    <property type="protein sequence ID" value="MCO1332723.1"/>
    <property type="molecule type" value="Genomic_DNA"/>
</dbReference>
<name>A0A9X2EN91_9GAMM</name>
<evidence type="ECO:0000313" key="2">
    <source>
        <dbReference type="Proteomes" id="UP001139028"/>
    </source>
</evidence>
<proteinExistence type="predicted"/>
<protein>
    <submittedName>
        <fullName evidence="1">Uncharacterized protein</fullName>
    </submittedName>
</protein>
<evidence type="ECO:0000313" key="1">
    <source>
        <dbReference type="EMBL" id="MCO1332723.1"/>
    </source>
</evidence>
<organism evidence="1 2">
    <name type="scientific">Microbulbifer okhotskensis</name>
    <dbReference type="NCBI Taxonomy" id="2926617"/>
    <lineage>
        <taxon>Bacteria</taxon>
        <taxon>Pseudomonadati</taxon>
        <taxon>Pseudomonadota</taxon>
        <taxon>Gammaproteobacteria</taxon>
        <taxon>Cellvibrionales</taxon>
        <taxon>Microbulbiferaceae</taxon>
        <taxon>Microbulbifer</taxon>
    </lineage>
</organism>